<dbReference type="PANTHER" id="PTHR10357">
    <property type="entry name" value="ALPHA-AMYLASE FAMILY MEMBER"/>
    <property type="match status" value="1"/>
</dbReference>
<evidence type="ECO:0000256" key="12">
    <source>
        <dbReference type="PIRSR" id="PIRSR001024-2"/>
    </source>
</evidence>
<dbReference type="Proteomes" id="UP000193218">
    <property type="component" value="Unassembled WGS sequence"/>
</dbReference>
<evidence type="ECO:0000256" key="15">
    <source>
        <dbReference type="SAM" id="SignalP"/>
    </source>
</evidence>
<evidence type="ECO:0000256" key="8">
    <source>
        <dbReference type="ARBA" id="ARBA00022837"/>
    </source>
</evidence>
<protein>
    <recommendedName>
        <fullName evidence="4">alpha-amylase</fullName>
        <ecNumber evidence="4">3.2.1.1</ecNumber>
    </recommendedName>
</protein>
<dbReference type="SUPFAM" id="SSF51445">
    <property type="entry name" value="(Trans)glycosidases"/>
    <property type="match status" value="1"/>
</dbReference>
<evidence type="ECO:0000313" key="18">
    <source>
        <dbReference type="Proteomes" id="UP000193218"/>
    </source>
</evidence>
<keyword evidence="18" id="KW-1185">Reference proteome</keyword>
<dbReference type="PIRSF" id="PIRSF001024">
    <property type="entry name" value="Alph-amyl_fung"/>
    <property type="match status" value="1"/>
</dbReference>
<feature type="binding site" evidence="14">
    <location>
        <position position="369"/>
    </location>
    <ligand>
        <name>substrate</name>
    </ligand>
</feature>
<feature type="binding site" evidence="14">
    <location>
        <position position="102"/>
    </location>
    <ligand>
        <name>substrate</name>
    </ligand>
</feature>
<proteinExistence type="inferred from homology"/>
<keyword evidence="8" id="KW-0106">Calcium</keyword>
<reference evidence="17 18" key="1">
    <citation type="submission" date="2017-03" db="EMBL/GenBank/DDBJ databases">
        <title>Widespread Adenine N6-methylation of Active Genes in Fungi.</title>
        <authorList>
            <consortium name="DOE Joint Genome Institute"/>
            <person name="Mondo S.J."/>
            <person name="Dannebaum R.O."/>
            <person name="Kuo R.C."/>
            <person name="Louie K.B."/>
            <person name="Bewick A.J."/>
            <person name="Labutti K."/>
            <person name="Haridas S."/>
            <person name="Kuo A."/>
            <person name="Salamov A."/>
            <person name="Ahrendt S.R."/>
            <person name="Lau R."/>
            <person name="Bowen B.P."/>
            <person name="Lipzen A."/>
            <person name="Sullivan W."/>
            <person name="Andreopoulos W.B."/>
            <person name="Clum A."/>
            <person name="Lindquist E."/>
            <person name="Daum C."/>
            <person name="Northen T.R."/>
            <person name="Ramamoorthy G."/>
            <person name="Schmitz R.J."/>
            <person name="Gryganskyi A."/>
            <person name="Culley D."/>
            <person name="Magnuson J."/>
            <person name="James T.Y."/>
            <person name="O'Malley M.A."/>
            <person name="Stajich J.E."/>
            <person name="Spatafora J.W."/>
            <person name="Visel A."/>
            <person name="Grigoriev I.V."/>
        </authorList>
    </citation>
    <scope>NUCLEOTIDE SEQUENCE [LARGE SCALE GENOMIC DNA]</scope>
    <source>
        <strain evidence="17 18">NRRL Y-17943</strain>
    </source>
</reference>
<evidence type="ECO:0000256" key="7">
    <source>
        <dbReference type="ARBA" id="ARBA00022801"/>
    </source>
</evidence>
<dbReference type="STRING" id="4999.A0A1Y1UTL4"/>
<feature type="active site" description="Nucleophile" evidence="11">
    <location>
        <position position="229"/>
    </location>
</feature>
<feature type="binding site" evidence="14">
    <location>
        <position position="321"/>
    </location>
    <ligand>
        <name>substrate</name>
    </ligand>
</feature>
<dbReference type="PANTHER" id="PTHR10357:SF215">
    <property type="entry name" value="ALPHA-AMYLASE 1"/>
    <property type="match status" value="1"/>
</dbReference>
<dbReference type="InterPro" id="IPR017853">
    <property type="entry name" value="GH"/>
</dbReference>
<keyword evidence="9" id="KW-0119">Carbohydrate metabolism</keyword>
<evidence type="ECO:0000256" key="4">
    <source>
        <dbReference type="ARBA" id="ARBA00012595"/>
    </source>
</evidence>
<dbReference type="EC" id="3.2.1.1" evidence="4"/>
<dbReference type="AlphaFoldDB" id="A0A1Y1UTL4"/>
<dbReference type="InterPro" id="IPR013777">
    <property type="entry name" value="A-amylase-like"/>
</dbReference>
<dbReference type="SMART" id="SM00642">
    <property type="entry name" value="Aamy"/>
    <property type="match status" value="1"/>
</dbReference>
<dbReference type="Pfam" id="PF00128">
    <property type="entry name" value="Alpha-amylase"/>
    <property type="match status" value="1"/>
</dbReference>
<keyword evidence="13" id="KW-1015">Disulfide bond</keyword>
<feature type="signal peptide" evidence="15">
    <location>
        <begin position="1"/>
        <end position="22"/>
    </location>
</feature>
<evidence type="ECO:0000256" key="1">
    <source>
        <dbReference type="ARBA" id="ARBA00000548"/>
    </source>
</evidence>
<dbReference type="GO" id="GO:0005975">
    <property type="term" value="P:carbohydrate metabolic process"/>
    <property type="evidence" value="ECO:0007669"/>
    <property type="project" value="InterPro"/>
</dbReference>
<comment type="cofactor">
    <cofactor evidence="2">
        <name>Ca(2+)</name>
        <dbReference type="ChEBI" id="CHEBI:29108"/>
    </cofactor>
</comment>
<evidence type="ECO:0000256" key="6">
    <source>
        <dbReference type="ARBA" id="ARBA00022729"/>
    </source>
</evidence>
<keyword evidence="5" id="KW-0479">Metal-binding</keyword>
<comment type="similarity">
    <text evidence="3">Belongs to the glycosyl hydrolase 13 family.</text>
</comment>
<feature type="domain" description="Glycosyl hydrolase family 13 catalytic" evidence="16">
    <location>
        <begin position="32"/>
        <end position="395"/>
    </location>
</feature>
<sequence length="443" mass="48501">MLLLSNLLPLLPFLGQASAATADEWRSRSVYQIMVDRFAPPNGDSGTPCNPDDRKYCGGTWSTLVSKLDYIQGMGYDAVWISPTGLNIEGFTYYGEAYHGYWITDPTKANPHFGSDDDLKALSAALHDRGMYLMVDIAVYALASNTGDISNAALAADNGGALLFKDQADYHPKCNIKWGDHDSEMKCWLATSGVALMDLDQSNSDVGDTLINWAKDYVQEFGIDGFRIDASKHMTQDFQHRMCTTAGVFCVGEVAGDNTAYASRFQGSSAIDSVFGFGLMYGFVQSFTGGHKMTSLENKIKLAAQSYSDPTVIGQFLDNQDLPRFNSLTSDKSLVYNAIVGCFMYGGIPMIYQGLEQELSDGHDDPYNREALWLYNDFSTSTPSYVNIANVNKIRHALNGDDKFLNSVATVQSVRDQDIALVRGSALIVLTNVSHPSADLECG</sequence>
<feature type="disulfide bond" evidence="13">
    <location>
        <begin position="174"/>
        <end position="187"/>
    </location>
</feature>
<evidence type="ECO:0000256" key="2">
    <source>
        <dbReference type="ARBA" id="ARBA00001913"/>
    </source>
</evidence>
<keyword evidence="7 17" id="KW-0378">Hydrolase</keyword>
<evidence type="ECO:0000313" key="17">
    <source>
        <dbReference type="EMBL" id="ORX41302.1"/>
    </source>
</evidence>
<dbReference type="OrthoDB" id="204980at2759"/>
<keyword evidence="6 15" id="KW-0732">Signal</keyword>
<feature type="chain" id="PRO_5011008675" description="alpha-amylase" evidence="15">
    <location>
        <begin position="23"/>
        <end position="443"/>
    </location>
</feature>
<evidence type="ECO:0000259" key="16">
    <source>
        <dbReference type="SMART" id="SM00642"/>
    </source>
</evidence>
<evidence type="ECO:0000256" key="13">
    <source>
        <dbReference type="PIRSR" id="PIRSR001024-4"/>
    </source>
</evidence>
<feature type="active site" description="Proton donor" evidence="11">
    <location>
        <position position="253"/>
    </location>
</feature>
<evidence type="ECO:0000256" key="10">
    <source>
        <dbReference type="ARBA" id="ARBA00023295"/>
    </source>
</evidence>
<dbReference type="CDD" id="cd11319">
    <property type="entry name" value="AmyAc_euk_AmyA"/>
    <property type="match status" value="1"/>
</dbReference>
<evidence type="ECO:0000256" key="9">
    <source>
        <dbReference type="ARBA" id="ARBA00023277"/>
    </source>
</evidence>
<gene>
    <name evidence="17" type="ORF">BD324DRAFT_614045</name>
</gene>
<evidence type="ECO:0000256" key="3">
    <source>
        <dbReference type="ARBA" id="ARBA00008061"/>
    </source>
</evidence>
<evidence type="ECO:0000256" key="14">
    <source>
        <dbReference type="PIRSR" id="PIRSR001024-5"/>
    </source>
</evidence>
<feature type="site" description="Transition state stabilizer" evidence="12">
    <location>
        <position position="321"/>
    </location>
</feature>
<comment type="caution">
    <text evidence="17">The sequence shown here is derived from an EMBL/GenBank/DDBJ whole genome shotgun (WGS) entry which is preliminary data.</text>
</comment>
<accession>A0A1Y1UTL4</accession>
<dbReference type="GO" id="GO:0005509">
    <property type="term" value="F:calcium ion binding"/>
    <property type="evidence" value="ECO:0007669"/>
    <property type="project" value="InterPro"/>
</dbReference>
<feature type="binding site" evidence="14">
    <location>
        <position position="227"/>
    </location>
    <ligand>
        <name>substrate</name>
    </ligand>
</feature>
<feature type="disulfide bond" evidence="13">
    <location>
        <begin position="49"/>
        <end position="57"/>
    </location>
</feature>
<evidence type="ECO:0000256" key="5">
    <source>
        <dbReference type="ARBA" id="ARBA00022723"/>
    </source>
</evidence>
<organism evidence="17 18">
    <name type="scientific">Kockovaella imperatae</name>
    <dbReference type="NCBI Taxonomy" id="4999"/>
    <lineage>
        <taxon>Eukaryota</taxon>
        <taxon>Fungi</taxon>
        <taxon>Dikarya</taxon>
        <taxon>Basidiomycota</taxon>
        <taxon>Agaricomycotina</taxon>
        <taxon>Tremellomycetes</taxon>
        <taxon>Tremellales</taxon>
        <taxon>Cuniculitremaceae</taxon>
        <taxon>Kockovaella</taxon>
    </lineage>
</organism>
<name>A0A1Y1UTL4_9TREE</name>
<keyword evidence="10" id="KW-0326">Glycosidase</keyword>
<dbReference type="InterPro" id="IPR006047">
    <property type="entry name" value="GH13_cat_dom"/>
</dbReference>
<dbReference type="InParanoid" id="A0A1Y1UTL4"/>
<dbReference type="GeneID" id="33556364"/>
<dbReference type="RefSeq" id="XP_021874981.1">
    <property type="nucleotide sequence ID" value="XM_022014556.1"/>
</dbReference>
<comment type="catalytic activity">
    <reaction evidence="1">
        <text>Endohydrolysis of (1-&gt;4)-alpha-D-glucosidic linkages in polysaccharides containing three or more (1-&gt;4)-alpha-linked D-glucose units.</text>
        <dbReference type="EC" id="3.2.1.1"/>
    </reaction>
</comment>
<evidence type="ECO:0000256" key="11">
    <source>
        <dbReference type="PIRSR" id="PIRSR001024-1"/>
    </source>
</evidence>
<dbReference type="GO" id="GO:0004556">
    <property type="term" value="F:alpha-amylase activity"/>
    <property type="evidence" value="ECO:0007669"/>
    <property type="project" value="UniProtKB-EC"/>
</dbReference>
<dbReference type="EMBL" id="NBSH01000001">
    <property type="protein sequence ID" value="ORX41302.1"/>
    <property type="molecule type" value="Genomic_DNA"/>
</dbReference>
<dbReference type="Gene3D" id="3.20.20.80">
    <property type="entry name" value="Glycosidases"/>
    <property type="match status" value="1"/>
</dbReference>